<dbReference type="InterPro" id="IPR045854">
    <property type="entry name" value="NO2/SO3_Rdtase_4Fe4S_sf"/>
</dbReference>
<dbReference type="SUPFAM" id="SSF56014">
    <property type="entry name" value="Nitrite and sulphite reductase 4Fe-4S domain-like"/>
    <property type="match status" value="2"/>
</dbReference>
<keyword evidence="9" id="KW-0411">Iron-sulfur</keyword>
<dbReference type="GO" id="GO:0000103">
    <property type="term" value="P:sulfate assimilation"/>
    <property type="evidence" value="ECO:0007669"/>
    <property type="project" value="TreeGrafter"/>
</dbReference>
<evidence type="ECO:0000256" key="8">
    <source>
        <dbReference type="ARBA" id="ARBA00023004"/>
    </source>
</evidence>
<evidence type="ECO:0000256" key="3">
    <source>
        <dbReference type="ARBA" id="ARBA00010429"/>
    </source>
</evidence>
<feature type="domain" description="Nitrite/sulphite reductase 4Fe-4S" evidence="10">
    <location>
        <begin position="168"/>
        <end position="322"/>
    </location>
</feature>
<dbReference type="PANTHER" id="PTHR11493:SF47">
    <property type="entry name" value="SULFITE REDUCTASE [NADPH] SUBUNIT BETA"/>
    <property type="match status" value="1"/>
</dbReference>
<keyword evidence="4" id="KW-0004">4Fe-4S</keyword>
<evidence type="ECO:0000256" key="5">
    <source>
        <dbReference type="ARBA" id="ARBA00022617"/>
    </source>
</evidence>
<feature type="domain" description="Nitrite/Sulfite reductase ferredoxin-like" evidence="11">
    <location>
        <begin position="70"/>
        <end position="130"/>
    </location>
</feature>
<dbReference type="GO" id="GO:0046872">
    <property type="term" value="F:metal ion binding"/>
    <property type="evidence" value="ECO:0007669"/>
    <property type="project" value="UniProtKB-KW"/>
</dbReference>
<evidence type="ECO:0000313" key="12">
    <source>
        <dbReference type="EMBL" id="CAB4861639.1"/>
    </source>
</evidence>
<dbReference type="GO" id="GO:0051539">
    <property type="term" value="F:4 iron, 4 sulfur cluster binding"/>
    <property type="evidence" value="ECO:0007669"/>
    <property type="project" value="UniProtKB-KW"/>
</dbReference>
<gene>
    <name evidence="12" type="ORF">UFOPK3381_00287</name>
</gene>
<dbReference type="Gene3D" id="3.90.480.10">
    <property type="entry name" value="Sulfite Reductase Hemoprotein,Domain 2"/>
    <property type="match status" value="1"/>
</dbReference>
<evidence type="ECO:0000259" key="10">
    <source>
        <dbReference type="Pfam" id="PF01077"/>
    </source>
</evidence>
<feature type="domain" description="Nitrite/sulphite reductase 4Fe-4S" evidence="10">
    <location>
        <begin position="426"/>
        <end position="540"/>
    </location>
</feature>
<evidence type="ECO:0000256" key="6">
    <source>
        <dbReference type="ARBA" id="ARBA00022723"/>
    </source>
</evidence>
<evidence type="ECO:0000256" key="7">
    <source>
        <dbReference type="ARBA" id="ARBA00023002"/>
    </source>
</evidence>
<dbReference type="EMBL" id="CAFBLN010000006">
    <property type="protein sequence ID" value="CAB4861639.1"/>
    <property type="molecule type" value="Genomic_DNA"/>
</dbReference>
<dbReference type="PRINTS" id="PR00397">
    <property type="entry name" value="SIROHAEM"/>
</dbReference>
<organism evidence="12">
    <name type="scientific">freshwater metagenome</name>
    <dbReference type="NCBI Taxonomy" id="449393"/>
    <lineage>
        <taxon>unclassified sequences</taxon>
        <taxon>metagenomes</taxon>
        <taxon>ecological metagenomes</taxon>
    </lineage>
</organism>
<protein>
    <submittedName>
        <fullName evidence="12">Unannotated protein</fullName>
    </submittedName>
</protein>
<comment type="cofactor">
    <cofactor evidence="1">
        <name>siroheme</name>
        <dbReference type="ChEBI" id="CHEBI:60052"/>
    </cofactor>
</comment>
<evidence type="ECO:0000256" key="4">
    <source>
        <dbReference type="ARBA" id="ARBA00022485"/>
    </source>
</evidence>
<dbReference type="GO" id="GO:0016002">
    <property type="term" value="F:sulfite reductase activity"/>
    <property type="evidence" value="ECO:0007669"/>
    <property type="project" value="TreeGrafter"/>
</dbReference>
<dbReference type="InterPro" id="IPR005117">
    <property type="entry name" value="NiRdtase/SiRdtase_haem-b_fer"/>
</dbReference>
<dbReference type="GO" id="GO:0020037">
    <property type="term" value="F:heme binding"/>
    <property type="evidence" value="ECO:0007669"/>
    <property type="project" value="InterPro"/>
</dbReference>
<keyword evidence="5" id="KW-0349">Heme</keyword>
<accession>A0A6J7CZS1</accession>
<dbReference type="NCBIfam" id="NF010029">
    <property type="entry name" value="PRK13504.1"/>
    <property type="match status" value="1"/>
</dbReference>
<keyword evidence="8" id="KW-0408">Iron</keyword>
<evidence type="ECO:0000256" key="1">
    <source>
        <dbReference type="ARBA" id="ARBA00001929"/>
    </source>
</evidence>
<dbReference type="SUPFAM" id="SSF55124">
    <property type="entry name" value="Nitrite/Sulfite reductase N-terminal domain-like"/>
    <property type="match status" value="2"/>
</dbReference>
<sequence>MLESTRQETSVEVAKRASDYLRGTLLEELDNASPKFDGDSEQLLKFHGVYAQDNRDVRRERSLAGEELEHIFMTRVVVPGGFLTSAQWLALDAASDTVADGTIRLTTRQAIQYHGTIKGGLQSLARQLDEVLMTSFGGCGDVVRNVVMCPDLQIPEADPYIAEVANAIAERFRPTTTAHWEIFVDGQRAASREVVNEHSFYGDTYLPRKFKIAIAHPNENCVDVFAQDLGMIPGTHPTLGEGFTFVVGGGLGRNYAHEHTFARLGEVLGFVPRANVEEVIAAVVDAYKDLGDRTDRKRARLKYVLADAGLEAFRGEIHTRLGYELAEALPLPANFDRSDHLGWHGHDDGTWRVGVRVAAGRIRDDETSQTRSALRKIAQALPVKFFLTPQQDIIIDGVSADERPFIDQLLRDASVREAEALGSIERTALACPALPTCGQALTESERVLGSVVTQFESALSSRGLERRPVALRMTGCPNGCARPAVAEIGIVGRTKSTYDIYVGGSRQGDRLATLFQEKVKLADLADAVAPLFDAWQSDGGVDESFGDFANRWSSK</sequence>
<dbReference type="InterPro" id="IPR036136">
    <property type="entry name" value="Nit/Sulf_reduc_fer-like_dom_sf"/>
</dbReference>
<dbReference type="GO" id="GO:0050311">
    <property type="term" value="F:sulfite reductase (ferredoxin) activity"/>
    <property type="evidence" value="ECO:0007669"/>
    <property type="project" value="TreeGrafter"/>
</dbReference>
<dbReference type="AlphaFoldDB" id="A0A6J7CZS1"/>
<proteinExistence type="inferred from homology"/>
<evidence type="ECO:0000256" key="9">
    <source>
        <dbReference type="ARBA" id="ARBA00023014"/>
    </source>
</evidence>
<dbReference type="Pfam" id="PF03460">
    <property type="entry name" value="NIR_SIR_ferr"/>
    <property type="match status" value="1"/>
</dbReference>
<dbReference type="InterPro" id="IPR006066">
    <property type="entry name" value="NO2/SO3_Rdtase_FeS/sirohaem_BS"/>
</dbReference>
<keyword evidence="6" id="KW-0479">Metal-binding</keyword>
<dbReference type="Gene3D" id="3.30.413.10">
    <property type="entry name" value="Sulfite Reductase Hemoprotein, domain 1"/>
    <property type="match status" value="2"/>
</dbReference>
<comment type="cofactor">
    <cofactor evidence="2">
        <name>[4Fe-4S] cluster</name>
        <dbReference type="ChEBI" id="CHEBI:49883"/>
    </cofactor>
</comment>
<dbReference type="InterPro" id="IPR045169">
    <property type="entry name" value="NO2/SO3_Rdtase_4Fe4S_prot"/>
</dbReference>
<evidence type="ECO:0000256" key="2">
    <source>
        <dbReference type="ARBA" id="ARBA00001966"/>
    </source>
</evidence>
<dbReference type="GO" id="GO:0009337">
    <property type="term" value="C:sulfite reductase complex (NADPH)"/>
    <property type="evidence" value="ECO:0007669"/>
    <property type="project" value="TreeGrafter"/>
</dbReference>
<dbReference type="PROSITE" id="PS00365">
    <property type="entry name" value="NIR_SIR"/>
    <property type="match status" value="1"/>
</dbReference>
<dbReference type="InterPro" id="IPR006067">
    <property type="entry name" value="NO2/SO3_Rdtase_4Fe4S_dom"/>
</dbReference>
<name>A0A6J7CZS1_9ZZZZ</name>
<dbReference type="Pfam" id="PF01077">
    <property type="entry name" value="NIR_SIR"/>
    <property type="match status" value="2"/>
</dbReference>
<keyword evidence="7" id="KW-0560">Oxidoreductase</keyword>
<dbReference type="PANTHER" id="PTHR11493">
    <property type="entry name" value="SULFITE REDUCTASE [NADPH] SUBUNIT BETA-RELATED"/>
    <property type="match status" value="1"/>
</dbReference>
<comment type="similarity">
    <text evidence="3">Belongs to the nitrite and sulfite reductase 4Fe-4S domain family.</text>
</comment>
<reference evidence="12" key="1">
    <citation type="submission" date="2020-05" db="EMBL/GenBank/DDBJ databases">
        <authorList>
            <person name="Chiriac C."/>
            <person name="Salcher M."/>
            <person name="Ghai R."/>
            <person name="Kavagutti S V."/>
        </authorList>
    </citation>
    <scope>NUCLEOTIDE SEQUENCE</scope>
</reference>
<evidence type="ECO:0000259" key="11">
    <source>
        <dbReference type="Pfam" id="PF03460"/>
    </source>
</evidence>